<evidence type="ECO:0000256" key="9">
    <source>
        <dbReference type="ARBA" id="ARBA00023242"/>
    </source>
</evidence>
<name>A0A158PPR4_ANISI</name>
<comment type="subcellular location">
    <subcellularLocation>
        <location evidence="2">Cytoplasm</location>
    </subcellularLocation>
    <subcellularLocation>
        <location evidence="1">Nucleus</location>
    </subcellularLocation>
</comment>
<keyword evidence="7" id="KW-0943">RNA-mediated gene silencing</keyword>
<dbReference type="AlphaFoldDB" id="A0A158PPR4"/>
<dbReference type="Proteomes" id="UP000267096">
    <property type="component" value="Unassembled WGS sequence"/>
</dbReference>
<dbReference type="GO" id="GO:0005634">
    <property type="term" value="C:nucleus"/>
    <property type="evidence" value="ECO:0007669"/>
    <property type="project" value="UniProtKB-SubCell"/>
</dbReference>
<evidence type="ECO:0000256" key="5">
    <source>
        <dbReference type="ARBA" id="ARBA00022490"/>
    </source>
</evidence>
<keyword evidence="9" id="KW-0539">Nucleus</keyword>
<dbReference type="GO" id="GO:0005737">
    <property type="term" value="C:cytoplasm"/>
    <property type="evidence" value="ECO:0007669"/>
    <property type="project" value="UniProtKB-SubCell"/>
</dbReference>
<evidence type="ECO:0000256" key="3">
    <source>
        <dbReference type="ARBA" id="ARBA00008030"/>
    </source>
</evidence>
<dbReference type="InterPro" id="IPR019312">
    <property type="entry name" value="CNOT11"/>
</dbReference>
<dbReference type="Pfam" id="PF10155">
    <property type="entry name" value="CNOT11"/>
    <property type="match status" value="1"/>
</dbReference>
<keyword evidence="8" id="KW-0804">Transcription</keyword>
<keyword evidence="5" id="KW-0963">Cytoplasm</keyword>
<protein>
    <recommendedName>
        <fullName evidence="4">CCR4-NOT transcription complex subunit 11</fullName>
    </recommendedName>
</protein>
<reference evidence="13" key="1">
    <citation type="submission" date="2016-04" db="UniProtKB">
        <authorList>
            <consortium name="WormBaseParasite"/>
        </authorList>
    </citation>
    <scope>IDENTIFICATION</scope>
</reference>
<dbReference type="GO" id="GO:0031047">
    <property type="term" value="P:regulatory ncRNA-mediated gene silencing"/>
    <property type="evidence" value="ECO:0007669"/>
    <property type="project" value="UniProtKB-KW"/>
</dbReference>
<dbReference type="WBParaSite" id="ASIM_0001531301-mRNA-1">
    <property type="protein sequence ID" value="ASIM_0001531301-mRNA-1"/>
    <property type="gene ID" value="ASIM_0001531301"/>
</dbReference>
<evidence type="ECO:0000256" key="10">
    <source>
        <dbReference type="SAM" id="MobiDB-lite"/>
    </source>
</evidence>
<evidence type="ECO:0000256" key="6">
    <source>
        <dbReference type="ARBA" id="ARBA00023015"/>
    </source>
</evidence>
<evidence type="ECO:0000313" key="12">
    <source>
        <dbReference type="Proteomes" id="UP000267096"/>
    </source>
</evidence>
<dbReference type="PANTHER" id="PTHR15975">
    <property type="entry name" value="CCR4-NOT TRANSCRIPTION COMPLEX SUBUNIT 11"/>
    <property type="match status" value="1"/>
</dbReference>
<feature type="region of interest" description="Disordered" evidence="10">
    <location>
        <begin position="317"/>
        <end position="410"/>
    </location>
</feature>
<keyword evidence="12" id="KW-1185">Reference proteome</keyword>
<proteinExistence type="inferred from homology"/>
<evidence type="ECO:0000313" key="13">
    <source>
        <dbReference type="WBParaSite" id="ASIM_0001531301-mRNA-1"/>
    </source>
</evidence>
<reference evidence="11 12" key="2">
    <citation type="submission" date="2018-11" db="EMBL/GenBank/DDBJ databases">
        <authorList>
            <consortium name="Pathogen Informatics"/>
        </authorList>
    </citation>
    <scope>NUCLEOTIDE SEQUENCE [LARGE SCALE GENOMIC DNA]</scope>
</reference>
<evidence type="ECO:0000256" key="7">
    <source>
        <dbReference type="ARBA" id="ARBA00023158"/>
    </source>
</evidence>
<keyword evidence="6" id="KW-0805">Transcription regulation</keyword>
<dbReference type="GO" id="GO:0030014">
    <property type="term" value="C:CCR4-NOT complex"/>
    <property type="evidence" value="ECO:0007669"/>
    <property type="project" value="InterPro"/>
</dbReference>
<dbReference type="OrthoDB" id="10265389at2759"/>
<sequence>MAVSSSARSVLTSDDFCAIHKLCNCFTQTFEYLGDVFVSAFSTRRSSLAVGTALMHIFKEHDAKTKVPQRLILLYLLYRVEDLDIALDRHKQTVEDQIDDILWHPFLVFFVSLLDCEKETRSMDLANDLFEAHSKANLYERYLLGCLLNGEHNSVASRNVNDLIQIVYHKVDEESEDFCMKMVELDRYKAALKQRQANYSALVNASIPALIKLPDATREYNDEMAFKKSLLSIACNPFMTDLLPPAFHRVTPTLMPPSDDEFQFLYPFLLEPLWMDAETLKPDANVPSLADANADRNAEQNVDQAIIISDGKKLKSSASSQSLKSSDKSKVSDDESSASKTNDHSSQTLQPCHQTAPKAIKNLSDPRKKWGNSLPSSPKTLIGTEDTDEASNTVSPAYHRSSRTVSLSSLPYQRSSSVDTAKTCATDENILTVESSNTSMVSSVCSEKEKDKRPPLTHAEAVELVKKSLVSVLGRIEAQRLSEAIAADGSVADLVNIPITQYPKFIDENPAVAAAVIVRRVNKNAGELEAFFDLLLSMNLSVQGMEVVNKLCSQSKFPQEYLNSYIMMCVSRCQDQKQSSLQCRQVRMVCVFLSSLIRNSNWDVHPLAVELQSFVLKFNHVREAVSLYQAILVALQPPPESATNSSSSSNFMTATTITNTVAQSSTSGSAQDSNISATCESPVS</sequence>
<evidence type="ECO:0000256" key="8">
    <source>
        <dbReference type="ARBA" id="ARBA00023163"/>
    </source>
</evidence>
<feature type="compositionally biased region" description="Polar residues" evidence="10">
    <location>
        <begin position="344"/>
        <end position="353"/>
    </location>
</feature>
<accession>A0A158PPR4</accession>
<dbReference type="PANTHER" id="PTHR15975:SF0">
    <property type="entry name" value="CCR4-NOT TRANSCRIPTION COMPLEX SUBUNIT 11"/>
    <property type="match status" value="1"/>
</dbReference>
<evidence type="ECO:0000256" key="4">
    <source>
        <dbReference type="ARBA" id="ARBA00014872"/>
    </source>
</evidence>
<feature type="region of interest" description="Disordered" evidence="10">
    <location>
        <begin position="663"/>
        <end position="684"/>
    </location>
</feature>
<dbReference type="EMBL" id="UYRR01031896">
    <property type="protein sequence ID" value="VDK53173.1"/>
    <property type="molecule type" value="Genomic_DNA"/>
</dbReference>
<evidence type="ECO:0000256" key="1">
    <source>
        <dbReference type="ARBA" id="ARBA00004123"/>
    </source>
</evidence>
<evidence type="ECO:0000313" key="11">
    <source>
        <dbReference type="EMBL" id="VDK53173.1"/>
    </source>
</evidence>
<gene>
    <name evidence="11" type="ORF">ASIM_LOCUS14723</name>
</gene>
<evidence type="ECO:0000256" key="2">
    <source>
        <dbReference type="ARBA" id="ARBA00004496"/>
    </source>
</evidence>
<comment type="similarity">
    <text evidence="3">Belongs to the CNOT11 family.</text>
</comment>
<organism evidence="13">
    <name type="scientific">Anisakis simplex</name>
    <name type="common">Herring worm</name>
    <dbReference type="NCBI Taxonomy" id="6269"/>
    <lineage>
        <taxon>Eukaryota</taxon>
        <taxon>Metazoa</taxon>
        <taxon>Ecdysozoa</taxon>
        <taxon>Nematoda</taxon>
        <taxon>Chromadorea</taxon>
        <taxon>Rhabditida</taxon>
        <taxon>Spirurina</taxon>
        <taxon>Ascaridomorpha</taxon>
        <taxon>Ascaridoidea</taxon>
        <taxon>Anisakidae</taxon>
        <taxon>Anisakis</taxon>
        <taxon>Anisakis simplex complex</taxon>
    </lineage>
</organism>